<proteinExistence type="predicted"/>
<dbReference type="Proteomes" id="UP000003465">
    <property type="component" value="Unassembled WGS sequence"/>
</dbReference>
<feature type="non-terminal residue" evidence="1">
    <location>
        <position position="1"/>
    </location>
</feature>
<reference evidence="1 2" key="1">
    <citation type="journal article" date="2011" name="PLoS Pathog.">
        <title>Dynamic evolution of pathogenicity revealed by sequencing and comparative genomics of 19 Pseudomonas syringae isolates.</title>
        <authorList>
            <person name="Baltrus D.A."/>
            <person name="Nishimura M.T."/>
            <person name="Romanchuk A."/>
            <person name="Chang J.H."/>
            <person name="Mukhtar M.S."/>
            <person name="Cherkis K."/>
            <person name="Roach J."/>
            <person name="Grant S.R."/>
            <person name="Jones C.D."/>
            <person name="Dangl J.L."/>
        </authorList>
    </citation>
    <scope>NUCLEOTIDE SEQUENCE [LARGE SCALE GENOMIC DNA]</scope>
    <source>
        <strain evidence="1 2">301020</strain>
    </source>
</reference>
<evidence type="ECO:0000313" key="2">
    <source>
        <dbReference type="Proteomes" id="UP000003465"/>
    </source>
</evidence>
<comment type="caution">
    <text evidence="1">The sequence shown here is derived from an EMBL/GenBank/DDBJ whole genome shotgun (WGS) entry which is preliminary data.</text>
</comment>
<dbReference type="AlphaFoldDB" id="A0A656GKX1"/>
<sequence>ATVDSLQSQLILVGCARLQVEADGCRFIGTESRFAGLDNRN</sequence>
<organism evidence="1 2">
    <name type="scientific">Pseudomonas amygdali pv. mori str. 301020</name>
    <dbReference type="NCBI Taxonomy" id="629261"/>
    <lineage>
        <taxon>Bacteria</taxon>
        <taxon>Pseudomonadati</taxon>
        <taxon>Pseudomonadota</taxon>
        <taxon>Gammaproteobacteria</taxon>
        <taxon>Pseudomonadales</taxon>
        <taxon>Pseudomonadaceae</taxon>
        <taxon>Pseudomonas</taxon>
        <taxon>Pseudomonas amygdali</taxon>
    </lineage>
</organism>
<accession>A0A656GKX1</accession>
<name>A0A656GKX1_PSEA0</name>
<gene>
    <name evidence="1" type="ORF">PSYMO_35450</name>
</gene>
<protein>
    <submittedName>
        <fullName evidence="1">Uncharacterized protein</fullName>
    </submittedName>
</protein>
<dbReference type="EMBL" id="AEAG01002358">
    <property type="protein sequence ID" value="EGH26463.1"/>
    <property type="molecule type" value="Genomic_DNA"/>
</dbReference>
<evidence type="ECO:0000313" key="1">
    <source>
        <dbReference type="EMBL" id="EGH26463.1"/>
    </source>
</evidence>